<accession>A0A1F4URK9</accession>
<dbReference type="Proteomes" id="UP000176608">
    <property type="component" value="Unassembled WGS sequence"/>
</dbReference>
<evidence type="ECO:0000313" key="3">
    <source>
        <dbReference type="Proteomes" id="UP000176608"/>
    </source>
</evidence>
<name>A0A1F4URK9_UNCKA</name>
<feature type="transmembrane region" description="Helical" evidence="1">
    <location>
        <begin position="220"/>
        <end position="237"/>
    </location>
</feature>
<dbReference type="EMBL" id="MEVA01000006">
    <property type="protein sequence ID" value="OGC47588.1"/>
    <property type="molecule type" value="Genomic_DNA"/>
</dbReference>
<keyword evidence="1" id="KW-1133">Transmembrane helix</keyword>
<evidence type="ECO:0000256" key="1">
    <source>
        <dbReference type="SAM" id="Phobius"/>
    </source>
</evidence>
<feature type="transmembrane region" description="Helical" evidence="1">
    <location>
        <begin position="7"/>
        <end position="24"/>
    </location>
</feature>
<feature type="transmembrane region" description="Helical" evidence="1">
    <location>
        <begin position="158"/>
        <end position="179"/>
    </location>
</feature>
<organism evidence="2 3">
    <name type="scientific">candidate division WWE3 bacterium RIFCSPHIGHO2_01_FULL_42_13</name>
    <dbReference type="NCBI Taxonomy" id="1802617"/>
    <lineage>
        <taxon>Bacteria</taxon>
        <taxon>Katanobacteria</taxon>
    </lineage>
</organism>
<feature type="transmembrane region" description="Helical" evidence="1">
    <location>
        <begin position="70"/>
        <end position="87"/>
    </location>
</feature>
<keyword evidence="1" id="KW-0472">Membrane</keyword>
<evidence type="ECO:0000313" key="2">
    <source>
        <dbReference type="EMBL" id="OGC47588.1"/>
    </source>
</evidence>
<keyword evidence="1" id="KW-0812">Transmembrane</keyword>
<feature type="transmembrane region" description="Helical" evidence="1">
    <location>
        <begin position="195"/>
        <end position="214"/>
    </location>
</feature>
<feature type="transmembrane region" description="Helical" evidence="1">
    <location>
        <begin position="99"/>
        <end position="120"/>
    </location>
</feature>
<gene>
    <name evidence="2" type="ORF">A2886_02255</name>
</gene>
<protein>
    <submittedName>
        <fullName evidence="2">Uncharacterized protein</fullName>
    </submittedName>
</protein>
<comment type="caution">
    <text evidence="2">The sequence shown here is derived from an EMBL/GenBank/DDBJ whole genome shotgun (WGS) entry which is preliminary data.</text>
</comment>
<dbReference type="STRING" id="1802617.A2886_02255"/>
<proteinExistence type="predicted"/>
<reference evidence="2 3" key="1">
    <citation type="journal article" date="2016" name="Nat. Commun.">
        <title>Thousands of microbial genomes shed light on interconnected biogeochemical processes in an aquifer system.</title>
        <authorList>
            <person name="Anantharaman K."/>
            <person name="Brown C.T."/>
            <person name="Hug L.A."/>
            <person name="Sharon I."/>
            <person name="Castelle C.J."/>
            <person name="Probst A.J."/>
            <person name="Thomas B.C."/>
            <person name="Singh A."/>
            <person name="Wilkins M.J."/>
            <person name="Karaoz U."/>
            <person name="Brodie E.L."/>
            <person name="Williams K.H."/>
            <person name="Hubbard S.S."/>
            <person name="Banfield J.F."/>
        </authorList>
    </citation>
    <scope>NUCLEOTIDE SEQUENCE [LARGE SCALE GENOMIC DNA]</scope>
</reference>
<feature type="transmembrane region" description="Helical" evidence="1">
    <location>
        <begin position="132"/>
        <end position="152"/>
    </location>
</feature>
<feature type="transmembrane region" description="Helical" evidence="1">
    <location>
        <begin position="249"/>
        <end position="267"/>
    </location>
</feature>
<sequence>MQRKYKYILLSLGIVVFLFSFSYTTGFLKIFSAVMAVFIATLGTALVQYTSVQTEHALNYFVRRTYLSTLVLPLVLVLGSLLSLIYFPNLGLPTRLLTIGAVGGLMYAISLMNNIFLVVFERAEVIPLYRVALTWSQILLTLVSIPFFSGIFKLPVNAIYQSLIIAGTSGLFASFLWWAQEMDPEVPDIGASEELMNSLFVAFVVFVFSISTSFFPSESFLRALLVSSVLLSTLGYLQAHYKNVITKKLVVEYAFITFVFLLFVLFFN</sequence>
<feature type="transmembrane region" description="Helical" evidence="1">
    <location>
        <begin position="30"/>
        <end position="49"/>
    </location>
</feature>
<dbReference type="AlphaFoldDB" id="A0A1F4URK9"/>